<sequence length="350" mass="36635">MASDKERLMRALAKELGWDLGTLDGIVEAVEAASGQSEVDEIVQDYLGGSAAVKQFVQQFLVARRSAHAPQSASGAGTSQARQAAPARQGQRQAGSVTVMHKAKKGAAAPSPGPPRPERPVVNCLCCGKIYRTRDDSADVAHFIELGGACTFCGAKVALAHGAHSEERPPPAERRAGRGAAAGSSASAGRNVVAIEKGAEAVAFKDRLVEYDRNSAQRTQVLDDQSDFFEVDANAWLTHEEREALKAQERAAQEAEEARRRRVVVTLDLLGRQVLMAEDAQPSGAAQEAAQLAGVAARDTAAQAPQGGGSSARAALQAAGLLQGGAPALRMRPAPHDDPFELGLQDLAVA</sequence>
<dbReference type="InterPro" id="IPR039128">
    <property type="entry name" value="TRIP4-like"/>
</dbReference>
<dbReference type="InterPro" id="IPR056993">
    <property type="entry name" value="TRIP4_3rd_dom"/>
</dbReference>
<feature type="compositionally biased region" description="Basic and acidic residues" evidence="1">
    <location>
        <begin position="164"/>
        <end position="176"/>
    </location>
</feature>
<dbReference type="GO" id="GO:0005634">
    <property type="term" value="C:nucleus"/>
    <property type="evidence" value="ECO:0007669"/>
    <property type="project" value="TreeGrafter"/>
</dbReference>
<feature type="compositionally biased region" description="Polar residues" evidence="1">
    <location>
        <begin position="70"/>
        <end position="79"/>
    </location>
</feature>
<comment type="caution">
    <text evidence="3">The sequence shown here is derived from an EMBL/GenBank/DDBJ whole genome shotgun (WGS) entry which is preliminary data.</text>
</comment>
<name>A0AAW1QY63_9CHLO</name>
<keyword evidence="4" id="KW-1185">Reference proteome</keyword>
<evidence type="ECO:0000256" key="1">
    <source>
        <dbReference type="SAM" id="MobiDB-lite"/>
    </source>
</evidence>
<dbReference type="Proteomes" id="UP001445335">
    <property type="component" value="Unassembled WGS sequence"/>
</dbReference>
<dbReference type="Pfam" id="PF23134">
    <property type="entry name" value="TRIP4_3rd"/>
    <property type="match status" value="1"/>
</dbReference>
<feature type="domain" description="Activating signal cointegrator 1 third" evidence="2">
    <location>
        <begin position="224"/>
        <end position="276"/>
    </location>
</feature>
<dbReference type="GO" id="GO:0045893">
    <property type="term" value="P:positive regulation of DNA-templated transcription"/>
    <property type="evidence" value="ECO:0007669"/>
    <property type="project" value="TreeGrafter"/>
</dbReference>
<evidence type="ECO:0000313" key="4">
    <source>
        <dbReference type="Proteomes" id="UP001445335"/>
    </source>
</evidence>
<feature type="region of interest" description="Disordered" evidence="1">
    <location>
        <begin position="164"/>
        <end position="186"/>
    </location>
</feature>
<accession>A0AAW1QY63</accession>
<dbReference type="PANTHER" id="PTHR12963:SF4">
    <property type="entry name" value="ACTIVATING SIGNAL COINTEGRATOR 1"/>
    <property type="match status" value="1"/>
</dbReference>
<feature type="compositionally biased region" description="Low complexity" evidence="1">
    <location>
        <begin position="80"/>
        <end position="95"/>
    </location>
</feature>
<organism evidence="3 4">
    <name type="scientific">Elliptochloris bilobata</name>
    <dbReference type="NCBI Taxonomy" id="381761"/>
    <lineage>
        <taxon>Eukaryota</taxon>
        <taxon>Viridiplantae</taxon>
        <taxon>Chlorophyta</taxon>
        <taxon>core chlorophytes</taxon>
        <taxon>Trebouxiophyceae</taxon>
        <taxon>Trebouxiophyceae incertae sedis</taxon>
        <taxon>Elliptochloris clade</taxon>
        <taxon>Elliptochloris</taxon>
    </lineage>
</organism>
<dbReference type="AlphaFoldDB" id="A0AAW1QY63"/>
<evidence type="ECO:0000313" key="3">
    <source>
        <dbReference type="EMBL" id="KAK9826176.1"/>
    </source>
</evidence>
<reference evidence="3 4" key="1">
    <citation type="journal article" date="2024" name="Nat. Commun.">
        <title>Phylogenomics reveals the evolutionary origins of lichenization in chlorophyte algae.</title>
        <authorList>
            <person name="Puginier C."/>
            <person name="Libourel C."/>
            <person name="Otte J."/>
            <person name="Skaloud P."/>
            <person name="Haon M."/>
            <person name="Grisel S."/>
            <person name="Petersen M."/>
            <person name="Berrin J.G."/>
            <person name="Delaux P.M."/>
            <person name="Dal Grande F."/>
            <person name="Keller J."/>
        </authorList>
    </citation>
    <scope>NUCLEOTIDE SEQUENCE [LARGE SCALE GENOMIC DNA]</scope>
    <source>
        <strain evidence="3 4">SAG 245.80</strain>
    </source>
</reference>
<proteinExistence type="predicted"/>
<protein>
    <recommendedName>
        <fullName evidence="2">Activating signal cointegrator 1 third domain-containing protein</fullName>
    </recommendedName>
</protein>
<dbReference type="EMBL" id="JALJOU010000067">
    <property type="protein sequence ID" value="KAK9826176.1"/>
    <property type="molecule type" value="Genomic_DNA"/>
</dbReference>
<evidence type="ECO:0000259" key="2">
    <source>
        <dbReference type="Pfam" id="PF23134"/>
    </source>
</evidence>
<dbReference type="PANTHER" id="PTHR12963">
    <property type="entry name" value="THYROID RECEPTOR INTERACTING PROTEIN RELATED"/>
    <property type="match status" value="1"/>
</dbReference>
<feature type="region of interest" description="Disordered" evidence="1">
    <location>
        <begin position="70"/>
        <end position="118"/>
    </location>
</feature>
<feature type="region of interest" description="Disordered" evidence="1">
    <location>
        <begin position="327"/>
        <end position="350"/>
    </location>
</feature>
<gene>
    <name evidence="3" type="ORF">WJX81_003659</name>
</gene>